<evidence type="ECO:0000313" key="1">
    <source>
        <dbReference type="EMBL" id="KAF0754000.1"/>
    </source>
</evidence>
<proteinExistence type="predicted"/>
<comment type="caution">
    <text evidence="1">The sequence shown here is derived from an EMBL/GenBank/DDBJ whole genome shotgun (WGS) entry which is preliminary data.</text>
</comment>
<reference evidence="1 2" key="1">
    <citation type="submission" date="2019-08" db="EMBL/GenBank/DDBJ databases">
        <title>Whole genome of Aphis craccivora.</title>
        <authorList>
            <person name="Voronova N.V."/>
            <person name="Shulinski R.S."/>
            <person name="Bandarenka Y.V."/>
            <person name="Zhorov D.G."/>
            <person name="Warner D."/>
        </authorList>
    </citation>
    <scope>NUCLEOTIDE SEQUENCE [LARGE SCALE GENOMIC DNA]</scope>
    <source>
        <strain evidence="1">180601</strain>
        <tissue evidence="1">Whole Body</tissue>
    </source>
</reference>
<dbReference type="EMBL" id="VUJU01004555">
    <property type="protein sequence ID" value="KAF0754000.1"/>
    <property type="molecule type" value="Genomic_DNA"/>
</dbReference>
<protein>
    <submittedName>
        <fullName evidence="1">Zinc finger MYM-type protein 1-like</fullName>
    </submittedName>
</protein>
<organism evidence="1 2">
    <name type="scientific">Aphis craccivora</name>
    <name type="common">Cowpea aphid</name>
    <dbReference type="NCBI Taxonomy" id="307492"/>
    <lineage>
        <taxon>Eukaryota</taxon>
        <taxon>Metazoa</taxon>
        <taxon>Ecdysozoa</taxon>
        <taxon>Arthropoda</taxon>
        <taxon>Hexapoda</taxon>
        <taxon>Insecta</taxon>
        <taxon>Pterygota</taxon>
        <taxon>Neoptera</taxon>
        <taxon>Paraneoptera</taxon>
        <taxon>Hemiptera</taxon>
        <taxon>Sternorrhyncha</taxon>
        <taxon>Aphidomorpha</taxon>
        <taxon>Aphidoidea</taxon>
        <taxon>Aphididae</taxon>
        <taxon>Aphidini</taxon>
        <taxon>Aphis</taxon>
        <taxon>Aphis</taxon>
    </lineage>
</organism>
<dbReference type="Proteomes" id="UP000478052">
    <property type="component" value="Unassembled WGS sequence"/>
</dbReference>
<accession>A0A6G0YDP4</accession>
<evidence type="ECO:0000313" key="2">
    <source>
        <dbReference type="Proteomes" id="UP000478052"/>
    </source>
</evidence>
<keyword evidence="2" id="KW-1185">Reference proteome</keyword>
<name>A0A6G0YDP4_APHCR</name>
<sequence>MYQSDTSSDLTSQLLSIKEIINNKNLNSIQALASFILENNFATSHSDILGTFMKTPLDTIGTATSYRKSYIQWRVQHKIIG</sequence>
<dbReference type="AlphaFoldDB" id="A0A6G0YDP4"/>
<gene>
    <name evidence="1" type="ORF">FWK35_00020370</name>
</gene>